<dbReference type="Pfam" id="PF13673">
    <property type="entry name" value="Acetyltransf_10"/>
    <property type="match status" value="1"/>
</dbReference>
<proteinExistence type="predicted"/>
<dbReference type="Pfam" id="PF08218">
    <property type="entry name" value="Citrate_ly_lig"/>
    <property type="match status" value="1"/>
</dbReference>
<keyword evidence="3 5" id="KW-0436">Ligase</keyword>
<dbReference type="NCBIfam" id="TIGR00124">
    <property type="entry name" value="cit_ly_ligase"/>
    <property type="match status" value="1"/>
</dbReference>
<dbReference type="InterPro" id="IPR005216">
    <property type="entry name" value="Citrate_lyase_ligase"/>
</dbReference>
<evidence type="ECO:0000256" key="1">
    <source>
        <dbReference type="ARBA" id="ARBA00022741"/>
    </source>
</evidence>
<evidence type="ECO:0000256" key="3">
    <source>
        <dbReference type="PIRNR" id="PIRNR005751"/>
    </source>
</evidence>
<evidence type="ECO:0000313" key="6">
    <source>
        <dbReference type="Proteomes" id="UP000189941"/>
    </source>
</evidence>
<dbReference type="PANTHER" id="PTHR40599:SF1">
    <property type="entry name" value="[CITRATE [PRO-3S]-LYASE] LIGASE"/>
    <property type="match status" value="1"/>
</dbReference>
<keyword evidence="5" id="KW-0456">Lyase</keyword>
<sequence length="346" mass="40106">MHYEVTTLYTKEQKNKMVTLLNQQGIRLDQNIDYSCGIFNDKDEMIATGSYYRNTLRCIAIDDRYQGEGLMNQIITHLIHQLYYQEVFHLFVYTKNDSAHFFEQLGFHKLVQTENGITFLENKQKGFDHYLNSLIPFKKESGTKAALVMNCNPFTLGHQYLVETVAAKFDWVYLFLLEEDASVFPYAVRKDLVEKGIAHLPNVMIVPTGHYIISQATFPGYFQKDEQSVIESQAMVDASIFMKIAQHLGITDRFVGEEPYSQMTNIYNQMMRNVFQDSPLRLTVIERKQDESKQAISASKVRTAIKEDDWDFVKKSVSSTTFDYLTSPEAHTIIRNIKAIKDNQHH</sequence>
<dbReference type="InterPro" id="IPR013166">
    <property type="entry name" value="Citrate_lyase_ligase_C"/>
</dbReference>
<dbReference type="SUPFAM" id="SSF52374">
    <property type="entry name" value="Nucleotidylyl transferase"/>
    <property type="match status" value="1"/>
</dbReference>
<keyword evidence="6" id="KW-1185">Reference proteome</keyword>
<dbReference type="GO" id="GO:0016829">
    <property type="term" value="F:lyase activity"/>
    <property type="evidence" value="ECO:0007669"/>
    <property type="project" value="UniProtKB-KW"/>
</dbReference>
<comment type="catalytic activity">
    <reaction evidence="3">
        <text>holo-[citrate lyase ACP] + acetate + ATP = acetyl-[citrate lyase ACP] + AMP + diphosphate</text>
        <dbReference type="Rhea" id="RHEA:23788"/>
        <dbReference type="Rhea" id="RHEA-COMP:10158"/>
        <dbReference type="Rhea" id="RHEA-COMP:13710"/>
        <dbReference type="ChEBI" id="CHEBI:30089"/>
        <dbReference type="ChEBI" id="CHEBI:30616"/>
        <dbReference type="ChEBI" id="CHEBI:33019"/>
        <dbReference type="ChEBI" id="CHEBI:82683"/>
        <dbReference type="ChEBI" id="CHEBI:137976"/>
        <dbReference type="ChEBI" id="CHEBI:456215"/>
        <dbReference type="EC" id="6.2.1.22"/>
    </reaction>
</comment>
<name>A0A1T4K4F1_9LACT</name>
<dbReference type="SUPFAM" id="SSF55729">
    <property type="entry name" value="Acyl-CoA N-acyltransferases (Nat)"/>
    <property type="match status" value="1"/>
</dbReference>
<dbReference type="EMBL" id="FUWO01000003">
    <property type="protein sequence ID" value="SJZ37301.1"/>
    <property type="molecule type" value="Genomic_DNA"/>
</dbReference>
<keyword evidence="2 3" id="KW-0067">ATP-binding</keyword>
<dbReference type="PIRSF" id="PIRSF005751">
    <property type="entry name" value="Acet_citr_lig"/>
    <property type="match status" value="1"/>
</dbReference>
<dbReference type="GO" id="GO:0005524">
    <property type="term" value="F:ATP binding"/>
    <property type="evidence" value="ECO:0007669"/>
    <property type="project" value="UniProtKB-UniRule"/>
</dbReference>
<evidence type="ECO:0000259" key="4">
    <source>
        <dbReference type="PROSITE" id="PS51186"/>
    </source>
</evidence>
<protein>
    <recommendedName>
        <fullName evidence="3">[Citrate [pro-3S]-lyase] ligase</fullName>
        <ecNumber evidence="3">6.2.1.22</ecNumber>
    </recommendedName>
</protein>
<keyword evidence="1 3" id="KW-0547">Nucleotide-binding</keyword>
<organism evidence="5 6">
    <name type="scientific">Globicatella sulfidifaciens DSM 15739</name>
    <dbReference type="NCBI Taxonomy" id="1121925"/>
    <lineage>
        <taxon>Bacteria</taxon>
        <taxon>Bacillati</taxon>
        <taxon>Bacillota</taxon>
        <taxon>Bacilli</taxon>
        <taxon>Lactobacillales</taxon>
        <taxon>Aerococcaceae</taxon>
        <taxon>Globicatella</taxon>
    </lineage>
</organism>
<dbReference type="InterPro" id="IPR000182">
    <property type="entry name" value="GNAT_dom"/>
</dbReference>
<dbReference type="PANTHER" id="PTHR40599">
    <property type="entry name" value="[CITRATE [PRO-3S]-LYASE] LIGASE"/>
    <property type="match status" value="1"/>
</dbReference>
<dbReference type="InterPro" id="IPR016181">
    <property type="entry name" value="Acyl_CoA_acyltransferase"/>
</dbReference>
<dbReference type="InterPro" id="IPR014729">
    <property type="entry name" value="Rossmann-like_a/b/a_fold"/>
</dbReference>
<dbReference type="Gene3D" id="3.40.630.30">
    <property type="match status" value="1"/>
</dbReference>
<dbReference type="OrthoDB" id="9779753at2"/>
<dbReference type="PROSITE" id="PS51186">
    <property type="entry name" value="GNAT"/>
    <property type="match status" value="1"/>
</dbReference>
<dbReference type="AlphaFoldDB" id="A0A1T4K4F1"/>
<dbReference type="GO" id="GO:0008771">
    <property type="term" value="F:[citrate (pro-3S)-lyase] ligase activity"/>
    <property type="evidence" value="ECO:0007669"/>
    <property type="project" value="UniProtKB-EC"/>
</dbReference>
<evidence type="ECO:0000256" key="2">
    <source>
        <dbReference type="ARBA" id="ARBA00022840"/>
    </source>
</evidence>
<evidence type="ECO:0000313" key="5">
    <source>
        <dbReference type="EMBL" id="SJZ37301.1"/>
    </source>
</evidence>
<dbReference type="EC" id="6.2.1.22" evidence="3"/>
<dbReference type="Proteomes" id="UP000189941">
    <property type="component" value="Unassembled WGS sequence"/>
</dbReference>
<feature type="domain" description="N-acetyltransferase" evidence="4">
    <location>
        <begin position="1"/>
        <end position="126"/>
    </location>
</feature>
<dbReference type="SMART" id="SM00764">
    <property type="entry name" value="Citrate_ly_lig"/>
    <property type="match status" value="1"/>
</dbReference>
<dbReference type="RefSeq" id="WP_078755393.1">
    <property type="nucleotide sequence ID" value="NZ_FUWO01000003.1"/>
</dbReference>
<gene>
    <name evidence="5" type="ORF">SAMN02746011_00569</name>
</gene>
<reference evidence="6" key="1">
    <citation type="submission" date="2017-02" db="EMBL/GenBank/DDBJ databases">
        <authorList>
            <person name="Varghese N."/>
            <person name="Submissions S."/>
        </authorList>
    </citation>
    <scope>NUCLEOTIDE SEQUENCE [LARGE SCALE GENOMIC DNA]</scope>
    <source>
        <strain evidence="6">DSM 15739</strain>
    </source>
</reference>
<accession>A0A1T4K4F1</accession>
<dbReference type="GO" id="GO:0016747">
    <property type="term" value="F:acyltransferase activity, transferring groups other than amino-acyl groups"/>
    <property type="evidence" value="ECO:0007669"/>
    <property type="project" value="InterPro"/>
</dbReference>
<comment type="function">
    <text evidence="3">Acetylation of prosthetic group (2-(5''-phosphoribosyl)-3'-dephosphocoenzyme-A) of the gamma subunit of citrate lyase.</text>
</comment>
<dbReference type="Gene3D" id="3.40.50.620">
    <property type="entry name" value="HUPs"/>
    <property type="match status" value="1"/>
</dbReference>
<dbReference type="STRING" id="1121925.SAMN02746011_00569"/>